<dbReference type="EMBL" id="KY684103">
    <property type="protein sequence ID" value="ARF10416.1"/>
    <property type="molecule type" value="Genomic_DNA"/>
</dbReference>
<proteinExistence type="predicted"/>
<protein>
    <submittedName>
        <fullName evidence="1">Uncharacterized protein</fullName>
    </submittedName>
</protein>
<sequence>MEITILKVEQVLQDEKFIFQDLENIDLCYNIHDEILDNYDLIIVLNPRIFLKIPNKHHLWSPVEDITIFSKYNFYRLGYDSKLNRVTLSIDYKKWHLVSDNFIEYENIDNIKNLLPFYVLTYQKHNIPEQYMDTFRCFFDITKINNLKLDNLAIDIYLFEKKETLTKAAIK</sequence>
<name>A0A1V0SFB7_9VIRU</name>
<gene>
    <name evidence="1" type="ORF">Hokovirus_1_295</name>
</gene>
<accession>A0A1V0SFB7</accession>
<evidence type="ECO:0000313" key="1">
    <source>
        <dbReference type="EMBL" id="ARF10416.1"/>
    </source>
</evidence>
<reference evidence="1" key="1">
    <citation type="journal article" date="2017" name="Science">
        <title>Giant viruses with an expanded complement of translation system components.</title>
        <authorList>
            <person name="Schulz F."/>
            <person name="Yutin N."/>
            <person name="Ivanova N.N."/>
            <person name="Ortega D.R."/>
            <person name="Lee T.K."/>
            <person name="Vierheilig J."/>
            <person name="Daims H."/>
            <person name="Horn M."/>
            <person name="Wagner M."/>
            <person name="Jensen G.J."/>
            <person name="Kyrpides N.C."/>
            <person name="Koonin E.V."/>
            <person name="Woyke T."/>
        </authorList>
    </citation>
    <scope>NUCLEOTIDE SEQUENCE</scope>
    <source>
        <strain evidence="1">HKV1</strain>
    </source>
</reference>
<organism evidence="1">
    <name type="scientific">Hokovirus HKV1</name>
    <dbReference type="NCBI Taxonomy" id="1977638"/>
    <lineage>
        <taxon>Viruses</taxon>
        <taxon>Varidnaviria</taxon>
        <taxon>Bamfordvirae</taxon>
        <taxon>Nucleocytoviricota</taxon>
        <taxon>Megaviricetes</taxon>
        <taxon>Imitervirales</taxon>
        <taxon>Mimiviridae</taxon>
        <taxon>Klosneuvirinae</taxon>
        <taxon>Hokovirus</taxon>
    </lineage>
</organism>